<name>A0ABW1DMC4_9DEIO</name>
<dbReference type="PANTHER" id="PTHR46889">
    <property type="entry name" value="TRANSPOSASE INSF FOR INSERTION SEQUENCE IS3B-RELATED"/>
    <property type="match status" value="1"/>
</dbReference>
<comment type="caution">
    <text evidence="2">The sequence shown here is derived from an EMBL/GenBank/DDBJ whole genome shotgun (WGS) entry which is preliminary data.</text>
</comment>
<dbReference type="InterPro" id="IPR025948">
    <property type="entry name" value="HTH-like_dom"/>
</dbReference>
<dbReference type="Pfam" id="PF13276">
    <property type="entry name" value="HTH_21"/>
    <property type="match status" value="1"/>
</dbReference>
<dbReference type="InterPro" id="IPR050900">
    <property type="entry name" value="Transposase_IS3/IS150/IS904"/>
</dbReference>
<proteinExistence type="predicted"/>
<reference evidence="3" key="1">
    <citation type="journal article" date="2019" name="Int. J. Syst. Evol. Microbiol.">
        <title>The Global Catalogue of Microorganisms (GCM) 10K type strain sequencing project: providing services to taxonomists for standard genome sequencing and annotation.</title>
        <authorList>
            <consortium name="The Broad Institute Genomics Platform"/>
            <consortium name="The Broad Institute Genome Sequencing Center for Infectious Disease"/>
            <person name="Wu L."/>
            <person name="Ma J."/>
        </authorList>
    </citation>
    <scope>NUCLEOTIDE SEQUENCE [LARGE SCALE GENOMIC DNA]</scope>
    <source>
        <strain evidence="3">CGMCC 1.15053</strain>
    </source>
</reference>
<evidence type="ECO:0000313" key="2">
    <source>
        <dbReference type="EMBL" id="MFC5848893.1"/>
    </source>
</evidence>
<protein>
    <submittedName>
        <fullName evidence="2">IS3 family transposase</fullName>
    </submittedName>
</protein>
<organism evidence="2 3">
    <name type="scientific">Deinococcus petrolearius</name>
    <dbReference type="NCBI Taxonomy" id="1751295"/>
    <lineage>
        <taxon>Bacteria</taxon>
        <taxon>Thermotogati</taxon>
        <taxon>Deinococcota</taxon>
        <taxon>Deinococci</taxon>
        <taxon>Deinococcales</taxon>
        <taxon>Deinococcaceae</taxon>
        <taxon>Deinococcus</taxon>
    </lineage>
</organism>
<dbReference type="RefSeq" id="WP_380049367.1">
    <property type="nucleotide sequence ID" value="NZ_JBHSOH010000011.1"/>
</dbReference>
<keyword evidence="3" id="KW-1185">Reference proteome</keyword>
<sequence length="146" mass="17270">MRAVVVGEHDLKKVVGDVSLEKRHQMIEDARLAHPQVSVRCLRELHEVDRSWFYEQQGREEVDTDQALSQDIEAVVVEFNGYGYRRVTHELAQRGRPVNHKRVLRVMRECRLLCRPKRRYQATTDSNHSERRFPNLLREVVSVRPD</sequence>
<dbReference type="Proteomes" id="UP001595979">
    <property type="component" value="Unassembled WGS sequence"/>
</dbReference>
<gene>
    <name evidence="2" type="ORF">ACFPQ6_11290</name>
</gene>
<evidence type="ECO:0000259" key="1">
    <source>
        <dbReference type="Pfam" id="PF13276"/>
    </source>
</evidence>
<feature type="domain" description="HTH-like" evidence="1">
    <location>
        <begin position="65"/>
        <end position="120"/>
    </location>
</feature>
<accession>A0ABW1DMC4</accession>
<evidence type="ECO:0000313" key="3">
    <source>
        <dbReference type="Proteomes" id="UP001595979"/>
    </source>
</evidence>
<dbReference type="PANTHER" id="PTHR46889:SF7">
    <property type="entry name" value="TRANSPOSASE FOR INSERTION SEQUENCE ELEMENT IS904"/>
    <property type="match status" value="1"/>
</dbReference>
<dbReference type="EMBL" id="JBHSOH010000011">
    <property type="protein sequence ID" value="MFC5848893.1"/>
    <property type="molecule type" value="Genomic_DNA"/>
</dbReference>